<dbReference type="EC" id="2.4.1.-" evidence="2"/>
<dbReference type="GO" id="GO:0016757">
    <property type="term" value="F:glycosyltransferase activity"/>
    <property type="evidence" value="ECO:0007669"/>
    <property type="project" value="UniProtKB-KW"/>
</dbReference>
<accession>A0A9W5AR94</accession>
<dbReference type="Proteomes" id="UP000052245">
    <property type="component" value="Unassembled WGS sequence"/>
</dbReference>
<dbReference type="AlphaFoldDB" id="A0A9W5AR94"/>
<gene>
    <name evidence="2" type="ORF">ERS739223_00935</name>
</gene>
<dbReference type="EMBL" id="FAVC01000002">
    <property type="protein sequence ID" value="CUU82103.1"/>
    <property type="molecule type" value="Genomic_DNA"/>
</dbReference>
<organism evidence="2 3">
    <name type="scientific">Campylobacter hyointestinalis subsp. hyointestinalis</name>
    <dbReference type="NCBI Taxonomy" id="91352"/>
    <lineage>
        <taxon>Bacteria</taxon>
        <taxon>Pseudomonadati</taxon>
        <taxon>Campylobacterota</taxon>
        <taxon>Epsilonproteobacteria</taxon>
        <taxon>Campylobacterales</taxon>
        <taxon>Campylobacteraceae</taxon>
        <taxon>Campylobacter</taxon>
    </lineage>
</organism>
<protein>
    <submittedName>
        <fullName evidence="2">Glycosyl transferase group 1</fullName>
        <ecNumber evidence="2">2.4.1.-</ecNumber>
    </submittedName>
</protein>
<dbReference type="RefSeq" id="WP_059434255.1">
    <property type="nucleotide sequence ID" value="NZ_NIQR01000006.1"/>
</dbReference>
<feature type="domain" description="Glycosyltransferase subfamily 4-like N-terminal" evidence="1">
    <location>
        <begin position="39"/>
        <end position="171"/>
    </location>
</feature>
<evidence type="ECO:0000313" key="2">
    <source>
        <dbReference type="EMBL" id="CUU82103.1"/>
    </source>
</evidence>
<name>A0A9W5AR94_CAMHY</name>
<dbReference type="PANTHER" id="PTHR12526:SF630">
    <property type="entry name" value="GLYCOSYLTRANSFERASE"/>
    <property type="match status" value="1"/>
</dbReference>
<dbReference type="InterPro" id="IPR028098">
    <property type="entry name" value="Glyco_trans_4-like_N"/>
</dbReference>
<proteinExistence type="predicted"/>
<dbReference type="Gene3D" id="3.40.50.2000">
    <property type="entry name" value="Glycogen Phosphorylase B"/>
    <property type="match status" value="2"/>
</dbReference>
<keyword evidence="2" id="KW-0808">Transferase</keyword>
<dbReference type="PANTHER" id="PTHR12526">
    <property type="entry name" value="GLYCOSYLTRANSFERASE"/>
    <property type="match status" value="1"/>
</dbReference>
<dbReference type="Pfam" id="PF13439">
    <property type="entry name" value="Glyco_transf_4"/>
    <property type="match status" value="1"/>
</dbReference>
<dbReference type="SUPFAM" id="SSF53756">
    <property type="entry name" value="UDP-Glycosyltransferase/glycogen phosphorylase"/>
    <property type="match status" value="1"/>
</dbReference>
<evidence type="ECO:0000259" key="1">
    <source>
        <dbReference type="Pfam" id="PF13439"/>
    </source>
</evidence>
<comment type="caution">
    <text evidence="2">The sequence shown here is derived from an EMBL/GenBank/DDBJ whole genome shotgun (WGS) entry which is preliminary data.</text>
</comment>
<evidence type="ECO:0000313" key="3">
    <source>
        <dbReference type="Proteomes" id="UP000052245"/>
    </source>
</evidence>
<dbReference type="Pfam" id="PF13692">
    <property type="entry name" value="Glyco_trans_1_4"/>
    <property type="match status" value="1"/>
</dbReference>
<keyword evidence="2" id="KW-0328">Glycosyltransferase</keyword>
<reference evidence="2 3" key="1">
    <citation type="submission" date="2015-11" db="EMBL/GenBank/DDBJ databases">
        <authorList>
            <consortium name="Pathogen Informatics"/>
        </authorList>
    </citation>
    <scope>NUCLEOTIDE SEQUENCE [LARGE SCALE GENOMIC DNA]</scope>
    <source>
        <strain evidence="2 3">007A-0283</strain>
    </source>
</reference>
<sequence length="357" mass="40397">MNTFDMRNILFIVTKSENGGAQKWTKEQIEICSKDFNVFLATDENGWLSKNVKVKNKFLNNLILKRLSFIYLLKLNKFIIDNNINLVVSSSANAGIYSRLIKLLNKKIKVIYVSHGWSSIYNGGKLTPLYVFIEKQLSKISDSILCISKKDFENAQYIIGVDKSKLELITNKIYPIKPINKPIKINNIIRIVTVARLVAPKRIDLLIEATKNLSNIELHIIGDGVLRKDLEKNNYKNVFFHGNIDSFDDYGSYDIFALISDSEGVPLAALEAMCCSMPIIVSNVGGCSELIDDNGFLVENNVKSIADAIALSISNLGLLGKKSKEIFDSRFNLELDKNIYLEYYNNILKKYKVKNNS</sequence>